<keyword evidence="1" id="KW-1133">Transmembrane helix</keyword>
<dbReference type="KEGG" id="aol:S58_72010"/>
<evidence type="ECO:0000313" key="3">
    <source>
        <dbReference type="Proteomes" id="UP000011841"/>
    </source>
</evidence>
<feature type="transmembrane region" description="Helical" evidence="1">
    <location>
        <begin position="493"/>
        <end position="512"/>
    </location>
</feature>
<keyword evidence="1" id="KW-0812">Transmembrane</keyword>
<organism evidence="2 3">
    <name type="scientific">Bradyrhizobium oligotrophicum S58</name>
    <dbReference type="NCBI Taxonomy" id="1245469"/>
    <lineage>
        <taxon>Bacteria</taxon>
        <taxon>Pseudomonadati</taxon>
        <taxon>Pseudomonadota</taxon>
        <taxon>Alphaproteobacteria</taxon>
        <taxon>Hyphomicrobiales</taxon>
        <taxon>Nitrobacteraceae</taxon>
        <taxon>Bradyrhizobium</taxon>
    </lineage>
</organism>
<feature type="transmembrane region" description="Helical" evidence="1">
    <location>
        <begin position="458"/>
        <end position="481"/>
    </location>
</feature>
<sequence length="592" mass="63472">MANLFEWLGTWVQVSHDYDAGFLQFMLALATGGLIVVLFAMNDFGAMPIGGADNVVAKFPTRILASRDELKRAMIVYVTAMIVALVALSVLGPAALKIGGFTPPAALVPVLPLLIALILVGAIRRVGYLEQIERNLGQFARERAYIPAATLAIADKMAAAEFDFAPYQDGAMLALPAMAGVEQGDFTRPRGSLEYGWARLCVLSYELDAGRSATLVGLLGNPVLQTLETERQTLADDVVEYRAQLRLGRSYSAAQLQARIRETLRAYHILLAGAVRRGLAPGADVTLALVRLGFLCAESQQPVSERGNLIIGGLGVMAASVLVLVMAAAGLSGWWHASRNFPASAPDAFLWCLSAVSAHGAAILLADRVRTRALARGRWYRRDAHGPISPLANLIRVGIVCGFGGYAVLVSWGAMYQEIVTPALLKGMAAYAMMPATTGAFYAFALDNVELHRRPPRWLEITLQACATAFFGLLACSAWFALVGDDPRTGYDLVILVTLFGAVIGGSLGWYIPAGVQQDPHDPLAEVRIARVHKLEEVARSNFGDAKAAQQWLEGAFVQLGGRTPRAAACEGVDGYDDAVGLLNNPQERIVV</sequence>
<dbReference type="STRING" id="1245469.S58_72010"/>
<dbReference type="EMBL" id="AP012603">
    <property type="protein sequence ID" value="BAM93165.1"/>
    <property type="molecule type" value="Genomic_DNA"/>
</dbReference>
<keyword evidence="1" id="KW-0472">Membrane</keyword>
<dbReference type="eggNOG" id="COG3206">
    <property type="taxonomic scope" value="Bacteria"/>
</dbReference>
<dbReference type="Proteomes" id="UP000011841">
    <property type="component" value="Chromosome"/>
</dbReference>
<evidence type="ECO:0000313" key="2">
    <source>
        <dbReference type="EMBL" id="BAM93165.1"/>
    </source>
</evidence>
<protein>
    <submittedName>
        <fullName evidence="2">Amino acid adenylation protein</fullName>
    </submittedName>
</protein>
<keyword evidence="3" id="KW-1185">Reference proteome</keyword>
<proteinExistence type="predicted"/>
<dbReference type="PATRIC" id="fig|1245469.3.peg.7358"/>
<dbReference type="AlphaFoldDB" id="M5A2P8"/>
<feature type="transmembrane region" description="Helical" evidence="1">
    <location>
        <begin position="20"/>
        <end position="41"/>
    </location>
</feature>
<feature type="transmembrane region" description="Helical" evidence="1">
    <location>
        <begin position="428"/>
        <end position="446"/>
    </location>
</feature>
<feature type="transmembrane region" description="Helical" evidence="1">
    <location>
        <begin position="74"/>
        <end position="95"/>
    </location>
</feature>
<name>M5A2P8_9BRAD</name>
<gene>
    <name evidence="2" type="ORF">S58_72010</name>
</gene>
<feature type="transmembrane region" description="Helical" evidence="1">
    <location>
        <begin position="101"/>
        <end position="123"/>
    </location>
</feature>
<reference evidence="2 3" key="1">
    <citation type="journal article" date="2013" name="Appl. Environ. Microbiol.">
        <title>Genome analysis suggests that the soil oligotrophic bacterium Agromonas oligotrophica (Bradyrhizobium oligotrophicum) is a nitrogen-fixing symbiont of Aeschynomene indica.</title>
        <authorList>
            <person name="Okubo T."/>
            <person name="Fukushima S."/>
            <person name="Itakura M."/>
            <person name="Oshima K."/>
            <person name="Longtonglang A."/>
            <person name="Teaumroong N."/>
            <person name="Mitsui H."/>
            <person name="Hattori M."/>
            <person name="Hattori R."/>
            <person name="Hattori T."/>
            <person name="Minamisawa K."/>
        </authorList>
    </citation>
    <scope>NUCLEOTIDE SEQUENCE [LARGE SCALE GENOMIC DNA]</scope>
    <source>
        <strain evidence="2 3">S58</strain>
    </source>
</reference>
<dbReference type="HOGENOM" id="CLU_460551_0_0_5"/>
<evidence type="ECO:0000256" key="1">
    <source>
        <dbReference type="SAM" id="Phobius"/>
    </source>
</evidence>
<accession>M5A2P8</accession>
<feature type="transmembrane region" description="Helical" evidence="1">
    <location>
        <begin position="309"/>
        <end position="336"/>
    </location>
</feature>
<feature type="transmembrane region" description="Helical" evidence="1">
    <location>
        <begin position="387"/>
        <end position="408"/>
    </location>
</feature>